<keyword evidence="4" id="KW-1133">Transmembrane helix</keyword>
<dbReference type="Pfam" id="PF02518">
    <property type="entry name" value="HATPase_c"/>
    <property type="match status" value="1"/>
</dbReference>
<evidence type="ECO:0000313" key="6">
    <source>
        <dbReference type="EMBL" id="MFC0716591.1"/>
    </source>
</evidence>
<feature type="transmembrane region" description="Helical" evidence="4">
    <location>
        <begin position="94"/>
        <end position="121"/>
    </location>
</feature>
<evidence type="ECO:0000256" key="4">
    <source>
        <dbReference type="SAM" id="Phobius"/>
    </source>
</evidence>
<keyword evidence="4" id="KW-0812">Transmembrane</keyword>
<keyword evidence="7" id="KW-1185">Reference proteome</keyword>
<comment type="caution">
    <text evidence="6">The sequence shown here is derived from an EMBL/GenBank/DDBJ whole genome shotgun (WGS) entry which is preliminary data.</text>
</comment>
<dbReference type="SUPFAM" id="SSF55874">
    <property type="entry name" value="ATPase domain of HSP90 chaperone/DNA topoisomerase II/histidine kinase"/>
    <property type="match status" value="1"/>
</dbReference>
<keyword evidence="1" id="KW-0808">Transferase</keyword>
<sequence length="411" mass="44575">MQPAKTQGRTGAGWRAWFAPAPDSLMAATLRLGRPQWTEWVHLMWTLWVFITPLFSPGGYSLRWLLLTLLSYPLFLWLYAMALLRPQRVAPRYALAMVALSFALLPWYPSGMSYFIFGCVMLRTWHEASLRDYLLVLGALGVAFVAFALWIGYPWQALVWLPVVTVVVAMVVHAEHVGQRKDAALRLSHDEVRRLAGLAERERIGRDLHDLLGHTLSLVALKSDLAARLVERDPAAARREIDAVSQVAREALAQVRSAVSGIRAAGIAAELASAKLLLECEGVALRHDWDERGLAGASLPPAVETALALVVREAATNIHRHARAQRAEVSLRAHADGVELRVSDDGRGGASAPGNGLAGMRERIEGLGGQLAVASERGQGTVVEAWLPLAVQSDAAGAPYDADAHDAEGGA</sequence>
<dbReference type="PANTHER" id="PTHR24421:SF63">
    <property type="entry name" value="SENSOR HISTIDINE KINASE DESK"/>
    <property type="match status" value="1"/>
</dbReference>
<evidence type="ECO:0000256" key="2">
    <source>
        <dbReference type="ARBA" id="ARBA00022777"/>
    </source>
</evidence>
<dbReference type="Gene3D" id="1.20.5.1930">
    <property type="match status" value="1"/>
</dbReference>
<evidence type="ECO:0000256" key="3">
    <source>
        <dbReference type="ARBA" id="ARBA00023012"/>
    </source>
</evidence>
<accession>A0ABV6SWK4</accession>
<dbReference type="InterPro" id="IPR011712">
    <property type="entry name" value="Sig_transdc_His_kin_sub3_dim/P"/>
</dbReference>
<feature type="transmembrane region" description="Helical" evidence="4">
    <location>
        <begin position="64"/>
        <end position="82"/>
    </location>
</feature>
<evidence type="ECO:0000313" key="7">
    <source>
        <dbReference type="Proteomes" id="UP001589898"/>
    </source>
</evidence>
<dbReference type="CDD" id="cd16917">
    <property type="entry name" value="HATPase_UhpB-NarQ-NarX-like"/>
    <property type="match status" value="1"/>
</dbReference>
<evidence type="ECO:0000256" key="1">
    <source>
        <dbReference type="ARBA" id="ARBA00022679"/>
    </source>
</evidence>
<dbReference type="Pfam" id="PF07730">
    <property type="entry name" value="HisKA_3"/>
    <property type="match status" value="1"/>
</dbReference>
<evidence type="ECO:0000259" key="5">
    <source>
        <dbReference type="SMART" id="SM00387"/>
    </source>
</evidence>
<name>A0ABV6SWK4_9GAMM</name>
<dbReference type="GO" id="GO:0016301">
    <property type="term" value="F:kinase activity"/>
    <property type="evidence" value="ECO:0007669"/>
    <property type="project" value="UniProtKB-KW"/>
</dbReference>
<feature type="transmembrane region" description="Helical" evidence="4">
    <location>
        <begin position="159"/>
        <end position="178"/>
    </location>
</feature>
<dbReference type="InterPro" id="IPR050482">
    <property type="entry name" value="Sensor_HK_TwoCompSys"/>
</dbReference>
<dbReference type="RefSeq" id="WP_189496122.1">
    <property type="nucleotide sequence ID" value="NZ_BMZT01000004.1"/>
</dbReference>
<feature type="domain" description="Histidine kinase/HSP90-like ATPase" evidence="5">
    <location>
        <begin position="302"/>
        <end position="391"/>
    </location>
</feature>
<dbReference type="Gene3D" id="3.30.565.10">
    <property type="entry name" value="Histidine kinase-like ATPase, C-terminal domain"/>
    <property type="match status" value="1"/>
</dbReference>
<feature type="transmembrane region" description="Helical" evidence="4">
    <location>
        <begin position="133"/>
        <end position="153"/>
    </location>
</feature>
<dbReference type="InterPro" id="IPR036890">
    <property type="entry name" value="HATPase_C_sf"/>
</dbReference>
<organism evidence="6 7">
    <name type="scientific">Luteimonas padinae</name>
    <dbReference type="NCBI Taxonomy" id="1714359"/>
    <lineage>
        <taxon>Bacteria</taxon>
        <taxon>Pseudomonadati</taxon>
        <taxon>Pseudomonadota</taxon>
        <taxon>Gammaproteobacteria</taxon>
        <taxon>Lysobacterales</taxon>
        <taxon>Lysobacteraceae</taxon>
        <taxon>Luteimonas</taxon>
    </lineage>
</organism>
<dbReference type="InterPro" id="IPR003594">
    <property type="entry name" value="HATPase_dom"/>
</dbReference>
<keyword evidence="3" id="KW-0902">Two-component regulatory system</keyword>
<protein>
    <submittedName>
        <fullName evidence="6">Sensor histidine kinase</fullName>
    </submittedName>
</protein>
<gene>
    <name evidence="6" type="ORF">ACFFFU_02285</name>
</gene>
<keyword evidence="4" id="KW-0472">Membrane</keyword>
<dbReference type="EMBL" id="JBHLTF010000005">
    <property type="protein sequence ID" value="MFC0716591.1"/>
    <property type="molecule type" value="Genomic_DNA"/>
</dbReference>
<proteinExistence type="predicted"/>
<dbReference type="Proteomes" id="UP001589898">
    <property type="component" value="Unassembled WGS sequence"/>
</dbReference>
<reference evidence="6 7" key="1">
    <citation type="submission" date="2024-09" db="EMBL/GenBank/DDBJ databases">
        <authorList>
            <person name="Sun Q."/>
            <person name="Mori K."/>
        </authorList>
    </citation>
    <scope>NUCLEOTIDE SEQUENCE [LARGE SCALE GENOMIC DNA]</scope>
    <source>
        <strain evidence="6 7">KCTC 52403</strain>
    </source>
</reference>
<dbReference type="SMART" id="SM00387">
    <property type="entry name" value="HATPase_c"/>
    <property type="match status" value="1"/>
</dbReference>
<keyword evidence="2 6" id="KW-0418">Kinase</keyword>
<dbReference type="PANTHER" id="PTHR24421">
    <property type="entry name" value="NITRATE/NITRITE SENSOR PROTEIN NARX-RELATED"/>
    <property type="match status" value="1"/>
</dbReference>